<dbReference type="InterPro" id="IPR018976">
    <property type="entry name" value="Imelysin-like"/>
</dbReference>
<evidence type="ECO:0000256" key="2">
    <source>
        <dbReference type="ARBA" id="ARBA00005989"/>
    </source>
</evidence>
<dbReference type="EMBL" id="PVTL01000002">
    <property type="protein sequence ID" value="PRY69416.1"/>
    <property type="molecule type" value="Genomic_DNA"/>
</dbReference>
<evidence type="ECO:0000259" key="4">
    <source>
        <dbReference type="Pfam" id="PF09375"/>
    </source>
</evidence>
<comment type="caution">
    <text evidence="5">The sequence shown here is derived from an EMBL/GenBank/DDBJ whole genome shotgun (WGS) entry which is preliminary data.</text>
</comment>
<dbReference type="Pfam" id="PF09375">
    <property type="entry name" value="Peptidase_M75"/>
    <property type="match status" value="1"/>
</dbReference>
<comment type="subcellular location">
    <subcellularLocation>
        <location evidence="1">Cell envelope</location>
    </subcellularLocation>
</comment>
<keyword evidence="6" id="KW-1185">Reference proteome</keyword>
<comment type="similarity">
    <text evidence="2">Belongs to the EfeM/EfeO family.</text>
</comment>
<sequence length="415" mass="43831">MTQPAATTTPERRSVQRPIRAALGLVTGVVALLALSGCVPNNPTTEGDATATLALTVDSSADSCTVSAAEAPSGSLAFTITNSGDQVTEFYLLADDGLRIVGEVENIGPGITRDLVVQAKPGDYYTVCKPGMIGDGIGRTAFTVTDSGADLADSGDDAEAAAAAATNYVAYVKDQIEALVPATTAFLDAYRAGDDDTARSLYALTRASYERIEPVAESFGDLDPKIDFREADVEEGTEWTGWHRIEKDLWPPAAEDNNGEAYVPLTAAERAYFSDLLQADTGALNDAVHEADYTVSIDAISNGAIGLLDEVASGKITGEEEIWSHTDLWDFQANLEGARVAFEGVRDIVEPKDPELVAQIDEEFTALQSELAAYGSLDAGFVSYTELTTEQVKDLANGVNALSEPLSKLTAVLVG</sequence>
<dbReference type="NCBIfam" id="NF041757">
    <property type="entry name" value="EfeO"/>
    <property type="match status" value="1"/>
</dbReference>
<dbReference type="Gene3D" id="1.20.1420.20">
    <property type="entry name" value="M75 peptidase, HXXE motif"/>
    <property type="match status" value="1"/>
</dbReference>
<feature type="domain" description="Imelysin-like" evidence="4">
    <location>
        <begin position="165"/>
        <end position="409"/>
    </location>
</feature>
<evidence type="ECO:0000256" key="3">
    <source>
        <dbReference type="ARBA" id="ARBA00022729"/>
    </source>
</evidence>
<gene>
    <name evidence="5" type="ORF">B0I08_10289</name>
</gene>
<evidence type="ECO:0000313" key="6">
    <source>
        <dbReference type="Proteomes" id="UP000237983"/>
    </source>
</evidence>
<dbReference type="InterPro" id="IPR050894">
    <property type="entry name" value="EfeM/EfeO_iron_uptake"/>
</dbReference>
<dbReference type="CDD" id="cd14656">
    <property type="entry name" value="Imelysin-like_EfeO"/>
    <property type="match status" value="1"/>
</dbReference>
<name>A0A2T0VGR6_9MICO</name>
<dbReference type="InterPro" id="IPR038352">
    <property type="entry name" value="Imelysin_sf"/>
</dbReference>
<keyword evidence="3" id="KW-0732">Signal</keyword>
<dbReference type="RefSeq" id="WP_106210199.1">
    <property type="nucleotide sequence ID" value="NZ_PVTL01000002.1"/>
</dbReference>
<dbReference type="OrthoDB" id="7348379at2"/>
<dbReference type="PANTHER" id="PTHR39192">
    <property type="entry name" value="IRON UPTAKE SYSTEM COMPONENT EFEO"/>
    <property type="match status" value="1"/>
</dbReference>
<dbReference type="InterPro" id="IPR053377">
    <property type="entry name" value="Iron_uptake_EfeM/EfeO"/>
</dbReference>
<evidence type="ECO:0000313" key="5">
    <source>
        <dbReference type="EMBL" id="PRY69416.1"/>
    </source>
</evidence>
<dbReference type="PANTHER" id="PTHR39192:SF1">
    <property type="entry name" value="IRON UPTAKE SYSTEM COMPONENT EFEO"/>
    <property type="match status" value="1"/>
</dbReference>
<protein>
    <submittedName>
        <fullName evidence="5">Iron uptake system component EfeO</fullName>
    </submittedName>
</protein>
<reference evidence="5 6" key="1">
    <citation type="submission" date="2018-03" db="EMBL/GenBank/DDBJ databases">
        <title>Genomic Encyclopedia of Type Strains, Phase III (KMG-III): the genomes of soil and plant-associated and newly described type strains.</title>
        <authorList>
            <person name="Whitman W."/>
        </authorList>
    </citation>
    <scope>NUCLEOTIDE SEQUENCE [LARGE SCALE GENOMIC DNA]</scope>
    <source>
        <strain evidence="5 6">CGMCC 1.12484</strain>
    </source>
</reference>
<dbReference type="AlphaFoldDB" id="A0A2T0VGR6"/>
<accession>A0A2T0VGR6</accession>
<dbReference type="GO" id="GO:0030313">
    <property type="term" value="C:cell envelope"/>
    <property type="evidence" value="ECO:0007669"/>
    <property type="project" value="UniProtKB-SubCell"/>
</dbReference>
<evidence type="ECO:0000256" key="1">
    <source>
        <dbReference type="ARBA" id="ARBA00004196"/>
    </source>
</evidence>
<dbReference type="Proteomes" id="UP000237983">
    <property type="component" value="Unassembled WGS sequence"/>
</dbReference>
<dbReference type="InterPro" id="IPR034981">
    <property type="entry name" value="Imelysin-like_EfeO/Algp7"/>
</dbReference>
<proteinExistence type="inferred from homology"/>
<organism evidence="5 6">
    <name type="scientific">Glaciihabitans tibetensis</name>
    <dbReference type="NCBI Taxonomy" id="1266600"/>
    <lineage>
        <taxon>Bacteria</taxon>
        <taxon>Bacillati</taxon>
        <taxon>Actinomycetota</taxon>
        <taxon>Actinomycetes</taxon>
        <taxon>Micrococcales</taxon>
        <taxon>Microbacteriaceae</taxon>
        <taxon>Glaciihabitans</taxon>
    </lineage>
</organism>